<evidence type="ECO:0000256" key="5">
    <source>
        <dbReference type="SAM" id="MobiDB-lite"/>
    </source>
</evidence>
<dbReference type="PANTHER" id="PTHR21685:SF0">
    <property type="entry name" value="PHOSTENSIN"/>
    <property type="match status" value="1"/>
</dbReference>
<sequence>MSVSSLPEWKQLLLEKKRREEEERERREKEEEEKLSCMPAWKRGIIQRRRAKHEGLGDREKEKDVSLLQEDWPDTNSKSLSQVSLEAIVPVHENPFIRTQSAWKKGRDADAENEPEVNEKEKDRSSPRGQDGEPERGRDIELKIERVQDLNEEWEKERSEERSQGRENENSREVGEDTSPLDPTQSLSSSPVHPNSLAAMSRIYNLETVGSRSGLCLRERTVDVSSVHLVKVKPLISNAQQGDSKAFTGEDKRGVQSIQRQIEQFQLKEKEALKSCSSPKSFLKDRETKGQQSPTGVSRHQVKDDVKTQEKAQEKAEINLNMSPQHVCSSTSPLKQTITINPSRLRSPSPDSSLKPSDCAPTPASSPSSASPVQSPSVSPFPTPSPTLFSIRSASGGQVKRGATITITPRKPTQAQMTPTETEPAKKKYPTVDEIKVIGGYQNLEKSCLVKNRGTPKRVKVCFIEDQLEQVCEYPSEASMLASTPYPHDLGRIERLQGKEEQEEDDEVEEAAIVSKGTRNVAIAVRRV</sequence>
<evidence type="ECO:0000259" key="6">
    <source>
        <dbReference type="Pfam" id="PF13914"/>
    </source>
</evidence>
<comment type="subcellular location">
    <subcellularLocation>
        <location evidence="1">Cytoplasm</location>
    </subcellularLocation>
</comment>
<keyword evidence="3" id="KW-0597">Phosphoprotein</keyword>
<dbReference type="Proteomes" id="UP000261600">
    <property type="component" value="Unplaced"/>
</dbReference>
<dbReference type="STRING" id="43700.ENSMALP00000013527"/>
<feature type="compositionally biased region" description="Basic and acidic residues" evidence="5">
    <location>
        <begin position="117"/>
        <end position="175"/>
    </location>
</feature>
<feature type="compositionally biased region" description="Basic and acidic residues" evidence="5">
    <location>
        <begin position="53"/>
        <end position="65"/>
    </location>
</feature>
<organism evidence="8 9">
    <name type="scientific">Monopterus albus</name>
    <name type="common">Swamp eel</name>
    <dbReference type="NCBI Taxonomy" id="43700"/>
    <lineage>
        <taxon>Eukaryota</taxon>
        <taxon>Metazoa</taxon>
        <taxon>Chordata</taxon>
        <taxon>Craniata</taxon>
        <taxon>Vertebrata</taxon>
        <taxon>Euteleostomi</taxon>
        <taxon>Actinopterygii</taxon>
        <taxon>Neopterygii</taxon>
        <taxon>Teleostei</taxon>
        <taxon>Neoteleostei</taxon>
        <taxon>Acanthomorphata</taxon>
        <taxon>Anabantaria</taxon>
        <taxon>Synbranchiformes</taxon>
        <taxon>Synbranchidae</taxon>
        <taxon>Monopterus</taxon>
    </lineage>
</organism>
<dbReference type="Pfam" id="PF13916">
    <property type="entry name" value="Phostensin_N"/>
    <property type="match status" value="1"/>
</dbReference>
<feature type="compositionally biased region" description="Polar residues" evidence="5">
    <location>
        <begin position="181"/>
        <end position="193"/>
    </location>
</feature>
<feature type="region of interest" description="Disordered" evidence="5">
    <location>
        <begin position="276"/>
        <end position="427"/>
    </location>
</feature>
<name>A0A3Q3JHQ5_MONAL</name>
<dbReference type="InterPro" id="IPR025903">
    <property type="entry name" value="Phostensin/Taperin_N_dom"/>
</dbReference>
<feature type="domain" description="Phostensin/Taperin N-terminal" evidence="7">
    <location>
        <begin position="33"/>
        <end position="109"/>
    </location>
</feature>
<evidence type="ECO:0000256" key="4">
    <source>
        <dbReference type="ARBA" id="ARBA00023203"/>
    </source>
</evidence>
<evidence type="ECO:0000256" key="1">
    <source>
        <dbReference type="ARBA" id="ARBA00004496"/>
    </source>
</evidence>
<dbReference type="AlphaFoldDB" id="A0A3Q3JHQ5"/>
<feature type="region of interest" description="Disordered" evidence="5">
    <location>
        <begin position="91"/>
        <end position="194"/>
    </location>
</feature>
<feature type="domain" description="Phostensin/Taperin PP1-binding" evidence="6">
    <location>
        <begin position="322"/>
        <end position="481"/>
    </location>
</feature>
<evidence type="ECO:0000256" key="2">
    <source>
        <dbReference type="ARBA" id="ARBA00022490"/>
    </source>
</evidence>
<accession>A0A3Q3JHQ5</accession>
<dbReference type="InterPro" id="IPR026671">
    <property type="entry name" value="PPP1R18/Tprn"/>
</dbReference>
<dbReference type="GO" id="GO:0003779">
    <property type="term" value="F:actin binding"/>
    <property type="evidence" value="ECO:0007669"/>
    <property type="project" value="UniProtKB-KW"/>
</dbReference>
<evidence type="ECO:0008006" key="10">
    <source>
        <dbReference type="Google" id="ProtNLM"/>
    </source>
</evidence>
<reference evidence="8" key="1">
    <citation type="submission" date="2025-08" db="UniProtKB">
        <authorList>
            <consortium name="Ensembl"/>
        </authorList>
    </citation>
    <scope>IDENTIFICATION</scope>
</reference>
<keyword evidence="9" id="KW-1185">Reference proteome</keyword>
<feature type="compositionally biased region" description="Basic and acidic residues" evidence="5">
    <location>
        <begin position="301"/>
        <end position="317"/>
    </location>
</feature>
<evidence type="ECO:0000259" key="7">
    <source>
        <dbReference type="Pfam" id="PF13916"/>
    </source>
</evidence>
<keyword evidence="2" id="KW-0963">Cytoplasm</keyword>
<dbReference type="PANTHER" id="PTHR21685">
    <property type="entry name" value="TON-B BOX DOMAIN"/>
    <property type="match status" value="1"/>
</dbReference>
<feature type="compositionally biased region" description="Low complexity" evidence="5">
    <location>
        <begin position="342"/>
        <end position="378"/>
    </location>
</feature>
<keyword evidence="4" id="KW-0009">Actin-binding</keyword>
<dbReference type="Ensembl" id="ENSMALT00000013820.1">
    <property type="protein sequence ID" value="ENSMALP00000013527.1"/>
    <property type="gene ID" value="ENSMALG00000009567.1"/>
</dbReference>
<evidence type="ECO:0000313" key="9">
    <source>
        <dbReference type="Proteomes" id="UP000261600"/>
    </source>
</evidence>
<dbReference type="GO" id="GO:0019902">
    <property type="term" value="F:phosphatase binding"/>
    <property type="evidence" value="ECO:0007669"/>
    <property type="project" value="InterPro"/>
</dbReference>
<feature type="compositionally biased region" description="Polar residues" evidence="5">
    <location>
        <begin position="320"/>
        <end position="341"/>
    </location>
</feature>
<feature type="region of interest" description="Disordered" evidence="5">
    <location>
        <begin position="47"/>
        <end position="78"/>
    </location>
</feature>
<proteinExistence type="predicted"/>
<dbReference type="InterPro" id="IPR025907">
    <property type="entry name" value="Phostensin/Taperin_PP1-bd_dom"/>
</dbReference>
<protein>
    <recommendedName>
        <fullName evidence="10">Phostensin/Taperin PP1-binding domain-containing protein</fullName>
    </recommendedName>
</protein>
<dbReference type="GO" id="GO:0005737">
    <property type="term" value="C:cytoplasm"/>
    <property type="evidence" value="ECO:0007669"/>
    <property type="project" value="UniProtKB-SubCell"/>
</dbReference>
<dbReference type="Pfam" id="PF13914">
    <property type="entry name" value="Phostensin"/>
    <property type="match status" value="1"/>
</dbReference>
<evidence type="ECO:0000313" key="8">
    <source>
        <dbReference type="Ensembl" id="ENSMALP00000013527.1"/>
    </source>
</evidence>
<evidence type="ECO:0000256" key="3">
    <source>
        <dbReference type="ARBA" id="ARBA00022553"/>
    </source>
</evidence>
<reference evidence="8" key="2">
    <citation type="submission" date="2025-09" db="UniProtKB">
        <authorList>
            <consortium name="Ensembl"/>
        </authorList>
    </citation>
    <scope>IDENTIFICATION</scope>
</reference>
<feature type="compositionally biased region" description="Polar residues" evidence="5">
    <location>
        <begin position="405"/>
        <end position="421"/>
    </location>
</feature>